<dbReference type="GO" id="GO:0050626">
    <property type="term" value="F:trimethylamine-N-oxide reductase (cytochrome c) activity"/>
    <property type="evidence" value="ECO:0007669"/>
    <property type="project" value="UniProtKB-EC"/>
</dbReference>
<keyword evidence="2" id="KW-0560">Oxidoreductase</keyword>
<organism evidence="2 3">
    <name type="scientific">Klebsiella michiganensis</name>
    <dbReference type="NCBI Taxonomy" id="1134687"/>
    <lineage>
        <taxon>Bacteria</taxon>
        <taxon>Pseudomonadati</taxon>
        <taxon>Pseudomonadota</taxon>
        <taxon>Gammaproteobacteria</taxon>
        <taxon>Enterobacterales</taxon>
        <taxon>Enterobacteriaceae</taxon>
        <taxon>Klebsiella/Raoultella group</taxon>
        <taxon>Klebsiella</taxon>
    </lineage>
</organism>
<protein>
    <submittedName>
        <fullName evidence="2">Biotin sulfoxide reductase</fullName>
        <ecNumber evidence="2">1.7.2.3</ecNumber>
    </submittedName>
</protein>
<dbReference type="PANTHER" id="PTHR43742">
    <property type="entry name" value="TRIMETHYLAMINE-N-OXIDE REDUCTASE"/>
    <property type="match status" value="1"/>
</dbReference>
<dbReference type="GO" id="GO:0009055">
    <property type="term" value="F:electron transfer activity"/>
    <property type="evidence" value="ECO:0007669"/>
    <property type="project" value="TreeGrafter"/>
</dbReference>
<evidence type="ECO:0000313" key="3">
    <source>
        <dbReference type="Proteomes" id="UP000255050"/>
    </source>
</evidence>
<proteinExistence type="predicted"/>
<dbReference type="PANTHER" id="PTHR43742:SF5">
    <property type="entry name" value="BIOTIN SULFOXIDE REDUCTASE"/>
    <property type="match status" value="1"/>
</dbReference>
<dbReference type="SUPFAM" id="SSF53706">
    <property type="entry name" value="Formate dehydrogenase/DMSO reductase, domains 1-3"/>
    <property type="match status" value="1"/>
</dbReference>
<dbReference type="GO" id="GO:0030151">
    <property type="term" value="F:molybdenum ion binding"/>
    <property type="evidence" value="ECO:0007669"/>
    <property type="project" value="TreeGrafter"/>
</dbReference>
<dbReference type="Gene3D" id="3.40.50.740">
    <property type="match status" value="1"/>
</dbReference>
<evidence type="ECO:0000313" key="2">
    <source>
        <dbReference type="EMBL" id="STR43180.1"/>
    </source>
</evidence>
<dbReference type="EMBL" id="UGJR01000002">
    <property type="protein sequence ID" value="STR43180.1"/>
    <property type="molecule type" value="Genomic_DNA"/>
</dbReference>
<dbReference type="EC" id="1.7.2.3" evidence="2"/>
<dbReference type="GO" id="GO:0030288">
    <property type="term" value="C:outer membrane-bounded periplasmic space"/>
    <property type="evidence" value="ECO:0007669"/>
    <property type="project" value="TreeGrafter"/>
</dbReference>
<dbReference type="GO" id="GO:0009061">
    <property type="term" value="P:anaerobic respiration"/>
    <property type="evidence" value="ECO:0007669"/>
    <property type="project" value="TreeGrafter"/>
</dbReference>
<gene>
    <name evidence="2" type="primary">torZ_3</name>
    <name evidence="2" type="ORF">NCTC11694_04443</name>
</gene>
<evidence type="ECO:0000256" key="1">
    <source>
        <dbReference type="SAM" id="MobiDB-lite"/>
    </source>
</evidence>
<feature type="region of interest" description="Disordered" evidence="1">
    <location>
        <begin position="94"/>
        <end position="113"/>
    </location>
</feature>
<dbReference type="AlphaFoldDB" id="A0A7H4M454"/>
<dbReference type="InterPro" id="IPR050612">
    <property type="entry name" value="Prok_Mopterin_Oxidored"/>
</dbReference>
<name>A0A7H4M454_9ENTR</name>
<accession>A0A7H4M454</accession>
<reference evidence="2 3" key="1">
    <citation type="submission" date="2018-06" db="EMBL/GenBank/DDBJ databases">
        <authorList>
            <consortium name="Pathogen Informatics"/>
            <person name="Doyle S."/>
        </authorList>
    </citation>
    <scope>NUCLEOTIDE SEQUENCE [LARGE SCALE GENOMIC DNA]</scope>
    <source>
        <strain evidence="2 3">NCTC11694</strain>
    </source>
</reference>
<sequence length="113" mass="13123">MTMTGDYSNQHLVPMKRVVAPRDEARDDFEVFADLSERWEAGGRERFTEGKNDLQWLETFYQIAAQRGAAQQVTLPPFAQFWQDNQLIEMPENPENARFAALPPSGPIRRRIR</sequence>
<dbReference type="Proteomes" id="UP000255050">
    <property type="component" value="Unassembled WGS sequence"/>
</dbReference>
<dbReference type="Gene3D" id="3.90.55.10">
    <property type="entry name" value="Dimethylsulfoxide Reductase, domain 3"/>
    <property type="match status" value="1"/>
</dbReference>
<comment type="caution">
    <text evidence="2">The sequence shown here is derived from an EMBL/GenBank/DDBJ whole genome shotgun (WGS) entry which is preliminary data.</text>
</comment>